<gene>
    <name evidence="3" type="ORF">SAMN02745132_04437</name>
</gene>
<name>A0A1T4VWD1_9GAMM</name>
<dbReference type="AlphaFoldDB" id="A0A1T4VWD1"/>
<feature type="domain" description="Capsule biosynthesis GfcC-like N-terminal" evidence="2">
    <location>
        <begin position="28"/>
        <end position="135"/>
    </location>
</feature>
<dbReference type="Pfam" id="PF06251">
    <property type="entry name" value="Caps_syn_GfcC_C"/>
    <property type="match status" value="1"/>
</dbReference>
<organism evidence="3 4">
    <name type="scientific">Enterovibrio nigricans DSM 22720</name>
    <dbReference type="NCBI Taxonomy" id="1121868"/>
    <lineage>
        <taxon>Bacteria</taxon>
        <taxon>Pseudomonadati</taxon>
        <taxon>Pseudomonadota</taxon>
        <taxon>Gammaproteobacteria</taxon>
        <taxon>Vibrionales</taxon>
        <taxon>Vibrionaceae</taxon>
        <taxon>Enterovibrio</taxon>
    </lineage>
</organism>
<dbReference type="OrthoDB" id="5814422at2"/>
<reference evidence="4" key="1">
    <citation type="submission" date="2017-02" db="EMBL/GenBank/DDBJ databases">
        <authorList>
            <person name="Varghese N."/>
            <person name="Submissions S."/>
        </authorList>
    </citation>
    <scope>NUCLEOTIDE SEQUENCE [LARGE SCALE GENOMIC DNA]</scope>
    <source>
        <strain evidence="4">DSM 22720</strain>
    </source>
</reference>
<evidence type="ECO:0000259" key="1">
    <source>
        <dbReference type="Pfam" id="PF06251"/>
    </source>
</evidence>
<dbReference type="Proteomes" id="UP000190162">
    <property type="component" value="Unassembled WGS sequence"/>
</dbReference>
<dbReference type="InterPro" id="IPR010425">
    <property type="entry name" value="Caps_synth_GfcC-like_C"/>
</dbReference>
<dbReference type="InterPro" id="IPR046459">
    <property type="entry name" value="Caps_syn_GfcC_N"/>
</dbReference>
<sequence>MNVITSSETPSEFTINFDGTPRASQVVSQGAQLVKRQTDGTLAHGSDAIYWLGAGLFDDEAGNAKELLLSVNKTLSLATEIWQDDDEKLEAVKQLSVFINASLFKTRIPVTLDEDFYLAGSRSNPLVDGDLTLLLPKRPDSVQVIGAVLHPQTVPFSVTHTADDYLSVAMPLHSFGNSTALVVQPNGEIEEHPIAYWNEQPMNIAPGAMVYMPFQRLPSALSSLNADIVQLLQHRVM</sequence>
<accession>A0A1T4VWD1</accession>
<evidence type="ECO:0000313" key="4">
    <source>
        <dbReference type="Proteomes" id="UP000190162"/>
    </source>
</evidence>
<feature type="domain" description="Capsule biosynthesis GfcC-like C-terminal" evidence="1">
    <location>
        <begin position="153"/>
        <end position="236"/>
    </location>
</feature>
<dbReference type="Gene3D" id="3.10.560.10">
    <property type="entry name" value="Outer membrane lipoprotein wza domain like"/>
    <property type="match status" value="1"/>
</dbReference>
<dbReference type="RefSeq" id="WP_078754511.1">
    <property type="nucleotide sequence ID" value="NZ_FUXU01000114.1"/>
</dbReference>
<protein>
    <submittedName>
        <fullName evidence="3">Capsule biosynthesis GfcC</fullName>
    </submittedName>
</protein>
<proteinExistence type="predicted"/>
<dbReference type="EMBL" id="FUXU01000114">
    <property type="protein sequence ID" value="SKA69296.1"/>
    <property type="molecule type" value="Genomic_DNA"/>
</dbReference>
<evidence type="ECO:0000259" key="2">
    <source>
        <dbReference type="Pfam" id="PF20616"/>
    </source>
</evidence>
<evidence type="ECO:0000313" key="3">
    <source>
        <dbReference type="EMBL" id="SKA69296.1"/>
    </source>
</evidence>
<keyword evidence="4" id="KW-1185">Reference proteome</keyword>
<dbReference type="Pfam" id="PF20616">
    <property type="entry name" value="Caps_syn_GfcC_N"/>
    <property type="match status" value="1"/>
</dbReference>